<reference evidence="2" key="1">
    <citation type="journal article" date="2019" name="Int. J. Syst. Evol. Microbiol.">
        <title>The Global Catalogue of Microorganisms (GCM) 10K type strain sequencing project: providing services to taxonomists for standard genome sequencing and annotation.</title>
        <authorList>
            <consortium name="The Broad Institute Genomics Platform"/>
            <consortium name="The Broad Institute Genome Sequencing Center for Infectious Disease"/>
            <person name="Wu L."/>
            <person name="Ma J."/>
        </authorList>
    </citation>
    <scope>NUCLEOTIDE SEQUENCE [LARGE SCALE GENOMIC DNA]</scope>
    <source>
        <strain evidence="2">XZYJ18</strain>
    </source>
</reference>
<sequence>MDLTKPFRGSAAVRAGATTWRRLDGPGFDRLDHDTYVAAGTVLDLRGRATAAALAVPDAVVGGYAAATILGADCAPREAVIDLVVGRRRVRPRDGVLIHQDVLGDEEVWFHEGVSVTSPLRTAYDLARALDHDDAVVAVDALAHAHRLDVGALLTYPAGRDNPRWSLRVPRVVADADARAESPPETRARLLMRRGGLTPVPQLPVYDEVGVFVGRLDFAWEDLRLGAEYQGDHHRTDRDQWLRDVSRVAEFAACGWTILPITSRDVYRHQAEFVRRMHGAVDARRRELATRAA</sequence>
<proteinExistence type="predicted"/>
<dbReference type="GO" id="GO:0004519">
    <property type="term" value="F:endonuclease activity"/>
    <property type="evidence" value="ECO:0007669"/>
    <property type="project" value="UniProtKB-KW"/>
</dbReference>
<keyword evidence="1" id="KW-0255">Endonuclease</keyword>
<dbReference type="RefSeq" id="WP_378020232.1">
    <property type="nucleotide sequence ID" value="NZ_JBHSKG010000002.1"/>
</dbReference>
<gene>
    <name evidence="1" type="ORF">ACFPK1_07315</name>
</gene>
<dbReference type="SUPFAM" id="SSF52980">
    <property type="entry name" value="Restriction endonuclease-like"/>
    <property type="match status" value="1"/>
</dbReference>
<keyword evidence="1" id="KW-0540">Nuclease</keyword>
<keyword evidence="2" id="KW-1185">Reference proteome</keyword>
<comment type="caution">
    <text evidence="1">The sequence shown here is derived from an EMBL/GenBank/DDBJ whole genome shotgun (WGS) entry which is preliminary data.</text>
</comment>
<accession>A0ABV9ZC45</accession>
<name>A0ABV9ZC45_9PSEU</name>
<dbReference type="EMBL" id="JBHSKG010000002">
    <property type="protein sequence ID" value="MFC5138036.1"/>
    <property type="molecule type" value="Genomic_DNA"/>
</dbReference>
<dbReference type="InterPro" id="IPR011335">
    <property type="entry name" value="Restrct_endonuc-II-like"/>
</dbReference>
<evidence type="ECO:0000313" key="2">
    <source>
        <dbReference type="Proteomes" id="UP001596175"/>
    </source>
</evidence>
<protein>
    <submittedName>
        <fullName evidence="1">Endonuclease domain-containing protein</fullName>
    </submittedName>
</protein>
<dbReference type="Proteomes" id="UP001596175">
    <property type="component" value="Unassembled WGS sequence"/>
</dbReference>
<organism evidence="1 2">
    <name type="scientific">Actinomycetospora rhizophila</name>
    <dbReference type="NCBI Taxonomy" id="1416876"/>
    <lineage>
        <taxon>Bacteria</taxon>
        <taxon>Bacillati</taxon>
        <taxon>Actinomycetota</taxon>
        <taxon>Actinomycetes</taxon>
        <taxon>Pseudonocardiales</taxon>
        <taxon>Pseudonocardiaceae</taxon>
        <taxon>Actinomycetospora</taxon>
    </lineage>
</organism>
<evidence type="ECO:0000313" key="1">
    <source>
        <dbReference type="EMBL" id="MFC5138036.1"/>
    </source>
</evidence>
<keyword evidence="1" id="KW-0378">Hydrolase</keyword>